<dbReference type="FunFam" id="1.25.50.20:FF:000002">
    <property type="entry name" value="Aminopeptidase"/>
    <property type="match status" value="1"/>
</dbReference>
<dbReference type="GO" id="GO:0006508">
    <property type="term" value="P:proteolysis"/>
    <property type="evidence" value="ECO:0007669"/>
    <property type="project" value="UniProtKB-KW"/>
</dbReference>
<dbReference type="SUPFAM" id="SSF52540">
    <property type="entry name" value="P-loop containing nucleoside triphosphate hydrolases"/>
    <property type="match status" value="1"/>
</dbReference>
<evidence type="ECO:0000256" key="12">
    <source>
        <dbReference type="ARBA" id="ARBA00023134"/>
    </source>
</evidence>
<dbReference type="PROSITE" id="PS51419">
    <property type="entry name" value="RAB"/>
    <property type="match status" value="1"/>
</dbReference>
<evidence type="ECO:0000256" key="9">
    <source>
        <dbReference type="ARBA" id="ARBA00022833"/>
    </source>
</evidence>
<dbReference type="Gene3D" id="2.60.40.1910">
    <property type="match status" value="1"/>
</dbReference>
<dbReference type="CDD" id="cd09601">
    <property type="entry name" value="M1_APN-Q_like"/>
    <property type="match status" value="1"/>
</dbReference>
<dbReference type="GO" id="GO:0005525">
    <property type="term" value="F:GTP binding"/>
    <property type="evidence" value="ECO:0007669"/>
    <property type="project" value="UniProtKB-KW"/>
</dbReference>
<evidence type="ECO:0000313" key="24">
    <source>
        <dbReference type="Proteomes" id="UP000030678"/>
    </source>
</evidence>
<dbReference type="RefSeq" id="XP_008726375.1">
    <property type="nucleotide sequence ID" value="XM_008728153.1"/>
</dbReference>
<comment type="similarity">
    <text evidence="1">Belongs to the small GTPase superfamily. Rab family.</text>
</comment>
<dbReference type="Pfam" id="PF11838">
    <property type="entry name" value="ERAP1_C"/>
    <property type="match status" value="1"/>
</dbReference>
<evidence type="ECO:0000259" key="22">
    <source>
        <dbReference type="Pfam" id="PF17900"/>
    </source>
</evidence>
<evidence type="ECO:0000256" key="4">
    <source>
        <dbReference type="ARBA" id="ARBA00022448"/>
    </source>
</evidence>
<dbReference type="InterPro" id="IPR034016">
    <property type="entry name" value="M1_APN-typ"/>
</dbReference>
<keyword evidence="8" id="KW-0378">Hydrolase</keyword>
<feature type="site" description="Transition state stabilizer" evidence="19">
    <location>
        <position position="410"/>
    </location>
</feature>
<feature type="domain" description="Aminopeptidase N-like N-terminal" evidence="22">
    <location>
        <begin position="15"/>
        <end position="212"/>
    </location>
</feature>
<dbReference type="AlphaFoldDB" id="V9DC19"/>
<dbReference type="InterPro" id="IPR027417">
    <property type="entry name" value="P-loop_NTPase"/>
</dbReference>
<dbReference type="GO" id="GO:0070006">
    <property type="term" value="F:metalloaminopeptidase activity"/>
    <property type="evidence" value="ECO:0007669"/>
    <property type="project" value="TreeGrafter"/>
</dbReference>
<dbReference type="InterPro" id="IPR050344">
    <property type="entry name" value="Peptidase_M1_aminopeptidases"/>
</dbReference>
<feature type="domain" description="ERAP1-like C-terminal" evidence="21">
    <location>
        <begin position="542"/>
        <end position="855"/>
    </location>
</feature>
<dbReference type="PANTHER" id="PTHR11533">
    <property type="entry name" value="PROTEASE M1 ZINC METALLOPROTEASE"/>
    <property type="match status" value="1"/>
</dbReference>
<dbReference type="InterPro" id="IPR024571">
    <property type="entry name" value="ERAP1-like_C_dom"/>
</dbReference>
<dbReference type="GeneID" id="19982301"/>
<dbReference type="OrthoDB" id="10031169at2759"/>
<dbReference type="PROSITE" id="PS51420">
    <property type="entry name" value="RHO"/>
    <property type="match status" value="1"/>
</dbReference>
<evidence type="ECO:0000256" key="1">
    <source>
        <dbReference type="ARBA" id="ARBA00006270"/>
    </source>
</evidence>
<dbReference type="InterPro" id="IPR057289">
    <property type="entry name" value="Rab1/Ypt1"/>
</dbReference>
<dbReference type="Gene3D" id="1.10.390.10">
    <property type="entry name" value="Neutral Protease Domain 2"/>
    <property type="match status" value="1"/>
</dbReference>
<dbReference type="InterPro" id="IPR045357">
    <property type="entry name" value="Aminopeptidase_N-like_N"/>
</dbReference>
<dbReference type="FunFam" id="2.60.40.1730:FF:000002">
    <property type="entry name" value="Aminopeptidase"/>
    <property type="match status" value="1"/>
</dbReference>
<keyword evidence="9 18" id="KW-0862">Zinc</keyword>
<keyword evidence="13" id="KW-0449">Lipoprotein</keyword>
<dbReference type="InterPro" id="IPR042097">
    <property type="entry name" value="Aminopeptidase_N-like_N_sf"/>
</dbReference>
<dbReference type="SMART" id="SM00173">
    <property type="entry name" value="RAS"/>
    <property type="match status" value="1"/>
</dbReference>
<dbReference type="VEuPathDB" id="FungiDB:G647_03808"/>
<keyword evidence="14" id="KW-0636">Prenylation</keyword>
<dbReference type="Pfam" id="PF00071">
    <property type="entry name" value="Ras"/>
    <property type="match status" value="1"/>
</dbReference>
<evidence type="ECO:0000256" key="16">
    <source>
        <dbReference type="ARBA" id="ARBA00074496"/>
    </source>
</evidence>
<evidence type="ECO:0000256" key="8">
    <source>
        <dbReference type="ARBA" id="ARBA00022801"/>
    </source>
</evidence>
<dbReference type="GO" id="GO:0042277">
    <property type="term" value="F:peptide binding"/>
    <property type="evidence" value="ECO:0007669"/>
    <property type="project" value="TreeGrafter"/>
</dbReference>
<dbReference type="PANTHER" id="PTHR11533:SF171">
    <property type="entry name" value="AMINOPEPTIDASE"/>
    <property type="match status" value="1"/>
</dbReference>
<evidence type="ECO:0000256" key="13">
    <source>
        <dbReference type="ARBA" id="ARBA00023288"/>
    </source>
</evidence>
<dbReference type="Gene3D" id="2.60.40.1730">
    <property type="entry name" value="tricorn interacting facor f3 domain"/>
    <property type="match status" value="1"/>
</dbReference>
<comment type="similarity">
    <text evidence="2">Belongs to the peptidase M1 family.</text>
</comment>
<proteinExistence type="inferred from homology"/>
<evidence type="ECO:0000256" key="11">
    <source>
        <dbReference type="ARBA" id="ARBA00023049"/>
    </source>
</evidence>
<keyword evidence="4" id="KW-0813">Transport</keyword>
<dbReference type="InterPro" id="IPR027268">
    <property type="entry name" value="Peptidase_M4/M1_CTD_sf"/>
</dbReference>
<dbReference type="NCBIfam" id="TIGR00231">
    <property type="entry name" value="small_GTP"/>
    <property type="match status" value="1"/>
</dbReference>
<dbReference type="PROSITE" id="PS51421">
    <property type="entry name" value="RAS"/>
    <property type="match status" value="1"/>
</dbReference>
<dbReference type="GO" id="GO:0043171">
    <property type="term" value="P:peptide catabolic process"/>
    <property type="evidence" value="ECO:0007669"/>
    <property type="project" value="TreeGrafter"/>
</dbReference>
<dbReference type="SMART" id="SM00174">
    <property type="entry name" value="RHO"/>
    <property type="match status" value="1"/>
</dbReference>
<dbReference type="GO" id="GO:0003924">
    <property type="term" value="F:GTPase activity"/>
    <property type="evidence" value="ECO:0007669"/>
    <property type="project" value="InterPro"/>
</dbReference>
<dbReference type="InterPro" id="IPR001806">
    <property type="entry name" value="Small_GTPase"/>
</dbReference>
<evidence type="ECO:0000256" key="5">
    <source>
        <dbReference type="ARBA" id="ARBA00022670"/>
    </source>
</evidence>
<keyword evidence="7" id="KW-0547">Nucleotide-binding</keyword>
<dbReference type="Pfam" id="PF01433">
    <property type="entry name" value="Peptidase_M1"/>
    <property type="match status" value="1"/>
</dbReference>
<dbReference type="PRINTS" id="PR00449">
    <property type="entry name" value="RASTRNSFRMNG"/>
</dbReference>
<evidence type="ECO:0000259" key="21">
    <source>
        <dbReference type="Pfam" id="PF11838"/>
    </source>
</evidence>
<dbReference type="FunFam" id="3.40.50.300:FF:000069">
    <property type="entry name" value="Ras GTP-binding protein YPT1"/>
    <property type="match status" value="1"/>
</dbReference>
<keyword evidence="11" id="KW-0482">Metalloprotease</keyword>
<protein>
    <recommendedName>
        <fullName evidence="16">GTP-binding protein ypt1</fullName>
    </recommendedName>
</protein>
<evidence type="ECO:0000256" key="17">
    <source>
        <dbReference type="PIRSR" id="PIRSR634016-1"/>
    </source>
</evidence>
<dbReference type="Gene3D" id="1.25.50.20">
    <property type="match status" value="1"/>
</dbReference>
<feature type="binding site" evidence="18">
    <location>
        <position position="324"/>
    </location>
    <ligand>
        <name>Zn(2+)</name>
        <dbReference type="ChEBI" id="CHEBI:29105"/>
        <note>catalytic</note>
    </ligand>
</feature>
<evidence type="ECO:0000256" key="7">
    <source>
        <dbReference type="ARBA" id="ARBA00022741"/>
    </source>
</evidence>
<evidence type="ECO:0000256" key="19">
    <source>
        <dbReference type="PIRSR" id="PIRSR634016-4"/>
    </source>
</evidence>
<dbReference type="GO" id="GO:0015031">
    <property type="term" value="P:protein transport"/>
    <property type="evidence" value="ECO:0007669"/>
    <property type="project" value="UniProtKB-KW"/>
</dbReference>
<dbReference type="GO" id="GO:0008270">
    <property type="term" value="F:zinc ion binding"/>
    <property type="evidence" value="ECO:0007669"/>
    <property type="project" value="InterPro"/>
</dbReference>
<organism evidence="23 24">
    <name type="scientific">Cladophialophora carrionii CBS 160.54</name>
    <dbReference type="NCBI Taxonomy" id="1279043"/>
    <lineage>
        <taxon>Eukaryota</taxon>
        <taxon>Fungi</taxon>
        <taxon>Dikarya</taxon>
        <taxon>Ascomycota</taxon>
        <taxon>Pezizomycotina</taxon>
        <taxon>Eurotiomycetes</taxon>
        <taxon>Chaetothyriomycetidae</taxon>
        <taxon>Chaetothyriales</taxon>
        <taxon>Herpotrichiellaceae</taxon>
        <taxon>Cladophialophora</taxon>
    </lineage>
</organism>
<feature type="domain" description="Peptidase M1 membrane alanine aminopeptidase" evidence="20">
    <location>
        <begin position="252"/>
        <end position="469"/>
    </location>
</feature>
<dbReference type="Gene3D" id="3.40.50.300">
    <property type="entry name" value="P-loop containing nucleotide triphosphate hydrolases"/>
    <property type="match status" value="1"/>
</dbReference>
<evidence type="ECO:0000256" key="18">
    <source>
        <dbReference type="PIRSR" id="PIRSR634016-3"/>
    </source>
</evidence>
<evidence type="ECO:0000259" key="20">
    <source>
        <dbReference type="Pfam" id="PF01433"/>
    </source>
</evidence>
<name>V9DC19_9EURO</name>
<dbReference type="InterPro" id="IPR014782">
    <property type="entry name" value="Peptidase_M1_dom"/>
</dbReference>
<sequence length="1084" mass="121088">MAAPSDRDILPDTIKPTNYDLSLYNLQFGGNWGYDGTVKIDSKVKQDTQELVLNTKELEITGADVLDNNGSSITSLADVSYDKTSERATIKFSGKIPSGDAVIAIKFKGIMNSAMEGFYRSKYKPAVTPAAGTPKDGEHHYMFSTQFEACAARRAFPCFDEPNLKASFEFEVEIPDDLVAISNMPEKGTTKGSKDGLKKVAFEKSPAMSTYLAAWAIGDFEYVEAFTERKYNGKPLPVRVYTTRGLKEQGHFALEHAHKTLDYFSDVFGIEYPLPKSDLLAVHEFAMGAMENWGLVTYRTTAVLYDEEKSDARFKNRVAYVVAHELAHQWFGNLVTMDWWNELWLNEGFATWVGWLAVDHLHPEWKVWSQFVAESVQSALELDSLRASHPIEVPVRNALEVDQIFDHISYLKGSSVIRMLSDHIGQELFLKGVGDYLKIHAYGNARTNDLWAALSAASGQDVQAFMDPWIRKIGFPVVTVAEEPGQISIRQSRFLTTGDVKAEEDETTWWIPVGLKTGTPTKVIHSALTQKEDTVRDVDDTFYKINADQSGFYRTNYPPQRLAKLGEAQEHLSIEDKIGLLGDATALAISGNGTTAALLSLLEGFKDERSFIVWQQITSSLATVKRVFAGNKEISDALKKFTLKLVSPAAEAIGWDFPKDEDYLTGQSRKLLLGTAAAAGHQSIVSEGQKKFAAWKAGDEKAIHQNLRGVIFNLAVANGGQEEYDAIKAEFKKTTSVDGKEICIQALGRSKDPNRAWDLLDFVTSDEVPAQDAHGGVIAVSNNNDTRFVVWEYTKQKWDRVFERLSVTSVIIDRWIKMGLPKYSDLEVRDQIDEFFKDKKTGQFSRSLVIVHDTITGNVKYKERDELQLLEWLKAHAGPRILTPQPRYDYLFKLLLIGDSGVGKSCLLLRFADDTYTESYISTIGVDFKIRTIELDGKTVKLQIWDTAGQERFRTITSSYYRGAHGICVVYDVTDMDSFNNVKQWLQEIDRYATEGVNKLLVGNKSDMSDKKVVEYTMAKEFADSLGIPFLETSAKNASNVEQAFLTMARQIKERMGTTTVNNKPTVQVGQGQGVQSGAAGGCC</sequence>
<evidence type="ECO:0000256" key="10">
    <source>
        <dbReference type="ARBA" id="ARBA00022927"/>
    </source>
</evidence>
<comment type="cofactor">
    <cofactor evidence="18">
        <name>Zn(2+)</name>
        <dbReference type="ChEBI" id="CHEBI:29105"/>
    </cofactor>
    <text evidence="18">Binds 1 zinc ion per subunit.</text>
</comment>
<dbReference type="HOGENOM" id="CLU_003705_0_0_1"/>
<dbReference type="SMART" id="SM00175">
    <property type="entry name" value="RAB"/>
    <property type="match status" value="1"/>
</dbReference>
<evidence type="ECO:0000256" key="6">
    <source>
        <dbReference type="ARBA" id="ARBA00022723"/>
    </source>
</evidence>
<keyword evidence="6 18" id="KW-0479">Metal-binding</keyword>
<feature type="binding site" evidence="18">
    <location>
        <position position="328"/>
    </location>
    <ligand>
        <name>Zn(2+)</name>
        <dbReference type="ChEBI" id="CHEBI:29105"/>
        <note>catalytic</note>
    </ligand>
</feature>
<dbReference type="Pfam" id="PF17900">
    <property type="entry name" value="Peptidase_M1_N"/>
    <property type="match status" value="1"/>
</dbReference>
<dbReference type="MEROPS" id="M01.A25"/>
<keyword evidence="3" id="KW-0031">Aminopeptidase</keyword>
<dbReference type="SMART" id="SM00176">
    <property type="entry name" value="RAN"/>
    <property type="match status" value="1"/>
</dbReference>
<keyword evidence="12" id="KW-0342">GTP-binding</keyword>
<dbReference type="FunFam" id="1.10.390.10:FF:000001">
    <property type="entry name" value="Aminopeptidase"/>
    <property type="match status" value="1"/>
</dbReference>
<dbReference type="CDD" id="cd01869">
    <property type="entry name" value="Rab1_Ypt1"/>
    <property type="match status" value="1"/>
</dbReference>
<keyword evidence="10" id="KW-0653">Protein transport</keyword>
<feature type="active site" description="Proton acceptor" evidence="17">
    <location>
        <position position="325"/>
    </location>
</feature>
<evidence type="ECO:0000256" key="2">
    <source>
        <dbReference type="ARBA" id="ARBA00010136"/>
    </source>
</evidence>
<gene>
    <name evidence="23" type="ORF">G647_03808</name>
</gene>
<evidence type="ECO:0000256" key="3">
    <source>
        <dbReference type="ARBA" id="ARBA00022438"/>
    </source>
</evidence>
<dbReference type="FunFam" id="2.60.40.1910:FF:000004">
    <property type="entry name" value="Aminopeptidase"/>
    <property type="match status" value="1"/>
</dbReference>
<dbReference type="Proteomes" id="UP000030678">
    <property type="component" value="Unassembled WGS sequence"/>
</dbReference>
<keyword evidence="5" id="KW-0645">Protease</keyword>
<dbReference type="InterPro" id="IPR005225">
    <property type="entry name" value="Small_GTP-bd"/>
</dbReference>
<comment type="subcellular location">
    <subcellularLocation>
        <location evidence="15">Preautophagosomal structure membrane</location>
        <topology evidence="15">Lipid-anchor</topology>
        <orientation evidence="15">Cytoplasmic side</orientation>
    </subcellularLocation>
</comment>
<accession>V9DC19</accession>
<dbReference type="SUPFAM" id="SSF55486">
    <property type="entry name" value="Metalloproteases ('zincins'), catalytic domain"/>
    <property type="match status" value="1"/>
</dbReference>
<dbReference type="SUPFAM" id="SSF63737">
    <property type="entry name" value="Leukotriene A4 hydrolase N-terminal domain"/>
    <property type="match status" value="1"/>
</dbReference>
<dbReference type="GO" id="GO:0034045">
    <property type="term" value="C:phagophore assembly site membrane"/>
    <property type="evidence" value="ECO:0007669"/>
    <property type="project" value="UniProtKB-SubCell"/>
</dbReference>
<feature type="binding site" evidence="18">
    <location>
        <position position="347"/>
    </location>
    <ligand>
        <name>Zn(2+)</name>
        <dbReference type="ChEBI" id="CHEBI:29105"/>
        <note>catalytic</note>
    </ligand>
</feature>
<reference evidence="23 24" key="1">
    <citation type="submission" date="2013-03" db="EMBL/GenBank/DDBJ databases">
        <title>The Genome Sequence of Cladophialophora carrionii CBS 160.54.</title>
        <authorList>
            <consortium name="The Broad Institute Genomics Platform"/>
            <person name="Cuomo C."/>
            <person name="de Hoog S."/>
            <person name="Gorbushina A."/>
            <person name="Walker B."/>
            <person name="Young S.K."/>
            <person name="Zeng Q."/>
            <person name="Gargeya S."/>
            <person name="Fitzgerald M."/>
            <person name="Haas B."/>
            <person name="Abouelleil A."/>
            <person name="Allen A.W."/>
            <person name="Alvarado L."/>
            <person name="Arachchi H.M."/>
            <person name="Berlin A.M."/>
            <person name="Chapman S.B."/>
            <person name="Gainer-Dewar J."/>
            <person name="Goldberg J."/>
            <person name="Griggs A."/>
            <person name="Gujja S."/>
            <person name="Hansen M."/>
            <person name="Howarth C."/>
            <person name="Imamovic A."/>
            <person name="Ireland A."/>
            <person name="Larimer J."/>
            <person name="McCowan C."/>
            <person name="Murphy C."/>
            <person name="Pearson M."/>
            <person name="Poon T.W."/>
            <person name="Priest M."/>
            <person name="Roberts A."/>
            <person name="Saif S."/>
            <person name="Shea T."/>
            <person name="Sisk P."/>
            <person name="Sykes S."/>
            <person name="Wortman J."/>
            <person name="Nusbaum C."/>
            <person name="Birren B."/>
        </authorList>
    </citation>
    <scope>NUCLEOTIDE SEQUENCE [LARGE SCALE GENOMIC DNA]</scope>
    <source>
        <strain evidence="23 24">CBS 160.54</strain>
    </source>
</reference>
<evidence type="ECO:0000256" key="15">
    <source>
        <dbReference type="ARBA" id="ARBA00060489"/>
    </source>
</evidence>
<evidence type="ECO:0000256" key="14">
    <source>
        <dbReference type="ARBA" id="ARBA00023289"/>
    </source>
</evidence>
<dbReference type="EMBL" id="KB822704">
    <property type="protein sequence ID" value="ETI24439.1"/>
    <property type="molecule type" value="Genomic_DNA"/>
</dbReference>
<evidence type="ECO:0000313" key="23">
    <source>
        <dbReference type="EMBL" id="ETI24439.1"/>
    </source>
</evidence>